<protein>
    <recommendedName>
        <fullName evidence="5">Exosome complex component Rrp4</fullName>
    </recommendedName>
</protein>
<dbReference type="Proteomes" id="UP001056766">
    <property type="component" value="Unassembled WGS sequence"/>
</dbReference>
<dbReference type="SUPFAM" id="SSF110324">
    <property type="entry name" value="Ribosomal L27 protein-like"/>
    <property type="match status" value="1"/>
</dbReference>
<dbReference type="GO" id="GO:0071034">
    <property type="term" value="P:CUT catabolic process"/>
    <property type="evidence" value="ECO:0007669"/>
    <property type="project" value="TreeGrafter"/>
</dbReference>
<evidence type="ECO:0000259" key="7">
    <source>
        <dbReference type="PROSITE" id="PS50126"/>
    </source>
</evidence>
<dbReference type="Pfam" id="PF14382">
    <property type="entry name" value="ECR1_N"/>
    <property type="match status" value="1"/>
</dbReference>
<evidence type="ECO:0000256" key="6">
    <source>
        <dbReference type="SAM" id="MobiDB-lite"/>
    </source>
</evidence>
<evidence type="ECO:0000256" key="2">
    <source>
        <dbReference type="ARBA" id="ARBA00022490"/>
    </source>
</evidence>
<dbReference type="GO" id="GO:0034475">
    <property type="term" value="P:U4 snRNA 3'-end processing"/>
    <property type="evidence" value="ECO:0007669"/>
    <property type="project" value="TreeGrafter"/>
</dbReference>
<organism evidence="8 9">
    <name type="scientific">Methanococcoides seepicolus</name>
    <dbReference type="NCBI Taxonomy" id="2828780"/>
    <lineage>
        <taxon>Archaea</taxon>
        <taxon>Methanobacteriati</taxon>
        <taxon>Methanobacteriota</taxon>
        <taxon>Stenosarchaea group</taxon>
        <taxon>Methanomicrobia</taxon>
        <taxon>Methanosarcinales</taxon>
        <taxon>Methanosarcinaceae</taxon>
        <taxon>Methanococcoides</taxon>
    </lineage>
</organism>
<evidence type="ECO:0000256" key="1">
    <source>
        <dbReference type="ARBA" id="ARBA00009155"/>
    </source>
</evidence>
<dbReference type="GO" id="GO:0008143">
    <property type="term" value="F:poly(A) binding"/>
    <property type="evidence" value="ECO:0007669"/>
    <property type="project" value="InterPro"/>
</dbReference>
<dbReference type="InterPro" id="IPR003029">
    <property type="entry name" value="S1_domain"/>
</dbReference>
<dbReference type="CDD" id="cd22524">
    <property type="entry name" value="KH-I_Rrp4_prokar"/>
    <property type="match status" value="1"/>
</dbReference>
<dbReference type="CDD" id="cd05789">
    <property type="entry name" value="S1_Rrp4"/>
    <property type="match status" value="1"/>
</dbReference>
<dbReference type="GO" id="GO:0071051">
    <property type="term" value="P:poly(A)-dependent snoRNA 3'-end processing"/>
    <property type="evidence" value="ECO:0007669"/>
    <property type="project" value="TreeGrafter"/>
</dbReference>
<evidence type="ECO:0000256" key="4">
    <source>
        <dbReference type="ARBA" id="ARBA00022884"/>
    </source>
</evidence>
<dbReference type="GO" id="GO:0000178">
    <property type="term" value="C:exosome (RNase complex)"/>
    <property type="evidence" value="ECO:0007669"/>
    <property type="project" value="UniProtKB-KW"/>
</dbReference>
<evidence type="ECO:0000313" key="8">
    <source>
        <dbReference type="EMBL" id="MCM1986191.1"/>
    </source>
</evidence>
<evidence type="ECO:0000256" key="5">
    <source>
        <dbReference type="HAMAP-Rule" id="MF_00623"/>
    </source>
</evidence>
<dbReference type="PROSITE" id="PS50084">
    <property type="entry name" value="KH_TYPE_1"/>
    <property type="match status" value="1"/>
</dbReference>
<feature type="compositionally biased region" description="Acidic residues" evidence="6">
    <location>
        <begin position="233"/>
        <end position="245"/>
    </location>
</feature>
<comment type="subunit">
    <text evidence="5">Component of the archaeal exosome complex. Forms a trimer of Rrp4 and/or Csl4 subunits. The trimer associates with an hexameric ring-like arrangement composed of 3 Rrp41-Rrp42 heterodimers.</text>
</comment>
<dbReference type="RefSeq" id="WP_250867558.1">
    <property type="nucleotide sequence ID" value="NZ_JAGSOI010000010.1"/>
</dbReference>
<dbReference type="AlphaFoldDB" id="A0A9E4ZEN6"/>
<sequence>MDRNIVIPGQLLSEKKEMAGPGTYVKDGNIYSLLYGVANFKGRVSVVPFSGKYIPSRKDFIIVKVIDVTPSNWIMETGSPYDGLLHVSEFPKRVDSSEMRKFMDIGDSVVVRVKDVSKAMKVELSMREQGSKVLRQGRIIEVMPAKVPRVIGHGGSMVSILKKESNCDVFVGKNGRIWINGRDNDMDRLTTAIEMIESESHISGLTDKVGIFLRGGPEGTESSDEEQLVDEEVAGVSLEDDDVTEETSRKVDVLLENDPEGTD</sequence>
<feature type="domain" description="S1 motif" evidence="7">
    <location>
        <begin position="51"/>
        <end position="127"/>
    </location>
</feature>
<dbReference type="EMBL" id="JAGSOI010000010">
    <property type="protein sequence ID" value="MCM1986191.1"/>
    <property type="molecule type" value="Genomic_DNA"/>
</dbReference>
<dbReference type="SUPFAM" id="SSF54791">
    <property type="entry name" value="Eukaryotic type KH-domain (KH-domain type I)"/>
    <property type="match status" value="1"/>
</dbReference>
<dbReference type="Pfam" id="PF15985">
    <property type="entry name" value="KH_6"/>
    <property type="match status" value="1"/>
</dbReference>
<keyword evidence="9" id="KW-1185">Reference proteome</keyword>
<dbReference type="InterPro" id="IPR023474">
    <property type="entry name" value="Rrp4"/>
</dbReference>
<comment type="subcellular location">
    <subcellularLocation>
        <location evidence="5">Cytoplasm</location>
    </subcellularLocation>
</comment>
<comment type="caution">
    <text evidence="8">The sequence shown here is derived from an EMBL/GenBank/DDBJ whole genome shotgun (WGS) entry which is preliminary data.</text>
</comment>
<keyword evidence="4 5" id="KW-0694">RNA-binding</keyword>
<dbReference type="PANTHER" id="PTHR21321:SF4">
    <property type="entry name" value="EXOSOME COMPLEX COMPONENT RRP4"/>
    <property type="match status" value="1"/>
</dbReference>
<keyword evidence="3 5" id="KW-0271">Exosome</keyword>
<dbReference type="InterPro" id="IPR012340">
    <property type="entry name" value="NA-bd_OB-fold"/>
</dbReference>
<reference evidence="8" key="1">
    <citation type="journal article" date="2021" name="mSystems">
        <title>Bacteria and Archaea Synergistically Convert Glycine Betaine to Biogenic Methane in the Formosa Cold Seep of the South China Sea.</title>
        <authorList>
            <person name="Li L."/>
            <person name="Zhang W."/>
            <person name="Zhang S."/>
            <person name="Song L."/>
            <person name="Sun Q."/>
            <person name="Zhang H."/>
            <person name="Xiang H."/>
            <person name="Dong X."/>
        </authorList>
    </citation>
    <scope>NUCLEOTIDE SEQUENCE</scope>
    <source>
        <strain evidence="8">LLY</strain>
    </source>
</reference>
<dbReference type="Gene3D" id="2.40.50.100">
    <property type="match status" value="1"/>
</dbReference>
<dbReference type="InterPro" id="IPR026699">
    <property type="entry name" value="Exosome_RNA_bind1/RRP40/RRP4"/>
</dbReference>
<dbReference type="NCBIfam" id="NF003181">
    <property type="entry name" value="PRK04163.1-1"/>
    <property type="match status" value="1"/>
</dbReference>
<dbReference type="PANTHER" id="PTHR21321">
    <property type="entry name" value="PNAS-3 RELATED"/>
    <property type="match status" value="1"/>
</dbReference>
<accession>A0A9E4ZEN6</accession>
<dbReference type="SUPFAM" id="SSF50249">
    <property type="entry name" value="Nucleic acid-binding proteins"/>
    <property type="match status" value="1"/>
</dbReference>
<proteinExistence type="inferred from homology"/>
<dbReference type="InterPro" id="IPR004088">
    <property type="entry name" value="KH_dom_type_1"/>
</dbReference>
<dbReference type="PROSITE" id="PS50126">
    <property type="entry name" value="S1"/>
    <property type="match status" value="1"/>
</dbReference>
<comment type="similarity">
    <text evidence="1 5">Belongs to the RRP4 family.</text>
</comment>
<evidence type="ECO:0000256" key="3">
    <source>
        <dbReference type="ARBA" id="ARBA00022835"/>
    </source>
</evidence>
<evidence type="ECO:0000313" key="9">
    <source>
        <dbReference type="Proteomes" id="UP001056766"/>
    </source>
</evidence>
<dbReference type="GO" id="GO:0000467">
    <property type="term" value="P:exonucleolytic trimming to generate mature 3'-end of 5.8S rRNA from tricistronic rRNA transcript (SSU-rRNA, 5.8S rRNA, LSU-rRNA)"/>
    <property type="evidence" value="ECO:0007669"/>
    <property type="project" value="TreeGrafter"/>
</dbReference>
<dbReference type="Gene3D" id="2.40.50.140">
    <property type="entry name" value="Nucleic acid-binding proteins"/>
    <property type="match status" value="1"/>
</dbReference>
<dbReference type="InterPro" id="IPR048565">
    <property type="entry name" value="S1_RRP4"/>
</dbReference>
<reference evidence="8" key="2">
    <citation type="submission" date="2021-04" db="EMBL/GenBank/DDBJ databases">
        <authorList>
            <person name="Dong X."/>
        </authorList>
    </citation>
    <scope>NUCLEOTIDE SEQUENCE</scope>
    <source>
        <strain evidence="8">LLY</strain>
    </source>
</reference>
<dbReference type="InterPro" id="IPR036612">
    <property type="entry name" value="KH_dom_type_1_sf"/>
</dbReference>
<dbReference type="InterPro" id="IPR025721">
    <property type="entry name" value="Exosome_cplx_N_dom"/>
</dbReference>
<dbReference type="HAMAP" id="MF_00623">
    <property type="entry name" value="Exosome_Rrp4"/>
    <property type="match status" value="1"/>
</dbReference>
<gene>
    <name evidence="5" type="primary">rrp4</name>
    <name evidence="8" type="ORF">KDK67_04085</name>
</gene>
<feature type="region of interest" description="Disordered" evidence="6">
    <location>
        <begin position="233"/>
        <end position="263"/>
    </location>
</feature>
<name>A0A9E4ZEN6_9EURY</name>
<comment type="function">
    <text evidence="5">Non-catalytic component of the exosome, which is a complex involved in RNA degradation. Increases the RNA binding and the efficiency of RNA degradation. Confers strong poly(A) specificity to the exosome.</text>
</comment>
<dbReference type="SMART" id="SM00316">
    <property type="entry name" value="S1"/>
    <property type="match status" value="1"/>
</dbReference>
<keyword evidence="2 5" id="KW-0963">Cytoplasm</keyword>
<dbReference type="GO" id="GO:0005737">
    <property type="term" value="C:cytoplasm"/>
    <property type="evidence" value="ECO:0007669"/>
    <property type="project" value="UniProtKB-SubCell"/>
</dbReference>
<dbReference type="Gene3D" id="3.30.1370.10">
    <property type="entry name" value="K Homology domain, type 1"/>
    <property type="match status" value="1"/>
</dbReference>